<protein>
    <submittedName>
        <fullName evidence="1">Uncharacterized protein</fullName>
    </submittedName>
</protein>
<sequence length="52" mass="5964">MLNGETKQIKCIVCHKMLFLAKIKLKKQHIGIIIADENQHIKLLGRIANINK</sequence>
<accession>A0AAX6LIK7</accession>
<reference evidence="1" key="2">
    <citation type="journal article" date="2023" name="Front Nutr">
        <title>Lactiplantibacillus pentosus P2020 protects the hyperuricemia and renal inflammation in mice.</title>
        <authorList>
            <person name="Wang Z."/>
            <person name="Song L."/>
            <person name="Li X."/>
            <person name="Xiao Y."/>
            <person name="Huang Y."/>
            <person name="Zhang Y."/>
            <person name="Li J."/>
            <person name="Li M."/>
            <person name="Ren Z."/>
        </authorList>
    </citation>
    <scope>NUCLEOTIDE SEQUENCE</scope>
    <source>
        <strain evidence="1">P2000</strain>
    </source>
</reference>
<organism evidence="1 2">
    <name type="scientific">Lactiplantibacillus pentosus</name>
    <name type="common">Lactobacillus pentosus</name>
    <dbReference type="NCBI Taxonomy" id="1589"/>
    <lineage>
        <taxon>Bacteria</taxon>
        <taxon>Bacillati</taxon>
        <taxon>Bacillota</taxon>
        <taxon>Bacilli</taxon>
        <taxon>Lactobacillales</taxon>
        <taxon>Lactobacillaceae</taxon>
        <taxon>Lactiplantibacillus</taxon>
    </lineage>
</organism>
<reference evidence="1" key="1">
    <citation type="submission" date="2022-11" db="EMBL/GenBank/DDBJ databases">
        <authorList>
            <person name="Wang Z."/>
        </authorList>
    </citation>
    <scope>NUCLEOTIDE SEQUENCE</scope>
    <source>
        <strain evidence="1">P2000</strain>
    </source>
</reference>
<dbReference type="AlphaFoldDB" id="A0AAX6LIK7"/>
<dbReference type="EMBL" id="JAPEQV010000033">
    <property type="protein sequence ID" value="MDF2314402.1"/>
    <property type="molecule type" value="Genomic_DNA"/>
</dbReference>
<comment type="caution">
    <text evidence="1">The sequence shown here is derived from an EMBL/GenBank/DDBJ whole genome shotgun (WGS) entry which is preliminary data.</text>
</comment>
<gene>
    <name evidence="1" type="ORF">OOJ94_16500</name>
</gene>
<dbReference type="Proteomes" id="UP001151834">
    <property type="component" value="Unassembled WGS sequence"/>
</dbReference>
<evidence type="ECO:0000313" key="1">
    <source>
        <dbReference type="EMBL" id="MDF2314402.1"/>
    </source>
</evidence>
<evidence type="ECO:0000313" key="2">
    <source>
        <dbReference type="Proteomes" id="UP001151834"/>
    </source>
</evidence>
<name>A0AAX6LIK7_LACPE</name>
<proteinExistence type="predicted"/>
<dbReference type="RefSeq" id="WP_191980473.1">
    <property type="nucleotide sequence ID" value="NZ_CP099551.1"/>
</dbReference>